<feature type="transmembrane region" description="Helical" evidence="8">
    <location>
        <begin position="571"/>
        <end position="598"/>
    </location>
</feature>
<feature type="chain" id="PRO_5031206384" evidence="9">
    <location>
        <begin position="30"/>
        <end position="817"/>
    </location>
</feature>
<feature type="domain" description="DUF3772" evidence="11">
    <location>
        <begin position="129"/>
        <end position="191"/>
    </location>
</feature>
<feature type="transmembrane region" description="Helical" evidence="8">
    <location>
        <begin position="205"/>
        <end position="228"/>
    </location>
</feature>
<keyword evidence="6 8" id="KW-0472">Membrane</keyword>
<evidence type="ECO:0000256" key="9">
    <source>
        <dbReference type="SAM" id="SignalP"/>
    </source>
</evidence>
<accession>A0A7W6GH44</accession>
<keyword evidence="9" id="KW-0732">Signal</keyword>
<feature type="transmembrane region" description="Helical" evidence="8">
    <location>
        <begin position="287"/>
        <end position="306"/>
    </location>
</feature>
<dbReference type="InterPro" id="IPR052702">
    <property type="entry name" value="MscS-like_channel"/>
</dbReference>
<dbReference type="SUPFAM" id="SSF82689">
    <property type="entry name" value="Mechanosensitive channel protein MscS (YggB), C-terminal domain"/>
    <property type="match status" value="1"/>
</dbReference>
<dbReference type="RefSeq" id="WP_183396635.1">
    <property type="nucleotide sequence ID" value="NZ_JACIDR010000008.1"/>
</dbReference>
<evidence type="ECO:0000256" key="8">
    <source>
        <dbReference type="SAM" id="Phobius"/>
    </source>
</evidence>
<feature type="transmembrane region" description="Helical" evidence="8">
    <location>
        <begin position="406"/>
        <end position="427"/>
    </location>
</feature>
<dbReference type="PANTHER" id="PTHR30347">
    <property type="entry name" value="POTASSIUM CHANNEL RELATED"/>
    <property type="match status" value="1"/>
</dbReference>
<keyword evidence="13" id="KW-1185">Reference proteome</keyword>
<feature type="compositionally biased region" description="Basic and acidic residues" evidence="7">
    <location>
        <begin position="110"/>
        <end position="123"/>
    </location>
</feature>
<comment type="similarity">
    <text evidence="2">Belongs to the MscS (TC 1.A.23) family.</text>
</comment>
<dbReference type="Proteomes" id="UP000528964">
    <property type="component" value="Unassembled WGS sequence"/>
</dbReference>
<evidence type="ECO:0000256" key="4">
    <source>
        <dbReference type="ARBA" id="ARBA00022692"/>
    </source>
</evidence>
<reference evidence="12 13" key="1">
    <citation type="submission" date="2020-08" db="EMBL/GenBank/DDBJ databases">
        <title>Genomic Encyclopedia of Type Strains, Phase IV (KMG-IV): sequencing the most valuable type-strain genomes for metagenomic binning, comparative biology and taxonomic classification.</title>
        <authorList>
            <person name="Goeker M."/>
        </authorList>
    </citation>
    <scope>NUCLEOTIDE SEQUENCE [LARGE SCALE GENOMIC DNA]</scope>
    <source>
        <strain evidence="12 13">DSM 25481</strain>
    </source>
</reference>
<comment type="caution">
    <text evidence="12">The sequence shown here is derived from an EMBL/GenBank/DDBJ whole genome shotgun (WGS) entry which is preliminary data.</text>
</comment>
<dbReference type="InterPro" id="IPR011014">
    <property type="entry name" value="MscS_channel_TM-2"/>
</dbReference>
<evidence type="ECO:0000256" key="1">
    <source>
        <dbReference type="ARBA" id="ARBA00004651"/>
    </source>
</evidence>
<dbReference type="Gene3D" id="1.10.287.1260">
    <property type="match status" value="1"/>
</dbReference>
<feature type="transmembrane region" description="Helical" evidence="8">
    <location>
        <begin position="485"/>
        <end position="507"/>
    </location>
</feature>
<evidence type="ECO:0000259" key="10">
    <source>
        <dbReference type="Pfam" id="PF00924"/>
    </source>
</evidence>
<keyword evidence="3" id="KW-1003">Cell membrane</keyword>
<name>A0A7W6GH44_9HYPH</name>
<evidence type="ECO:0000313" key="13">
    <source>
        <dbReference type="Proteomes" id="UP000528964"/>
    </source>
</evidence>
<evidence type="ECO:0000256" key="6">
    <source>
        <dbReference type="ARBA" id="ARBA00023136"/>
    </source>
</evidence>
<dbReference type="InterPro" id="IPR022249">
    <property type="entry name" value="DUF3772"/>
</dbReference>
<protein>
    <submittedName>
        <fullName evidence="12">Small-conductance mechanosensitive channel</fullName>
    </submittedName>
</protein>
<dbReference type="PANTHER" id="PTHR30347:SF9">
    <property type="entry name" value="MINICONDUCTANCE MECHANOSENSITIVE CHANNEL MSCM"/>
    <property type="match status" value="1"/>
</dbReference>
<dbReference type="InterPro" id="IPR023408">
    <property type="entry name" value="MscS_beta-dom_sf"/>
</dbReference>
<feature type="transmembrane region" description="Helical" evidence="8">
    <location>
        <begin position="527"/>
        <end position="550"/>
    </location>
</feature>
<dbReference type="Pfam" id="PF12607">
    <property type="entry name" value="DUF3772"/>
    <property type="match status" value="1"/>
</dbReference>
<dbReference type="InterPro" id="IPR010920">
    <property type="entry name" value="LSM_dom_sf"/>
</dbReference>
<dbReference type="Gene3D" id="2.30.30.60">
    <property type="match status" value="1"/>
</dbReference>
<evidence type="ECO:0000313" key="12">
    <source>
        <dbReference type="EMBL" id="MBB3974778.1"/>
    </source>
</evidence>
<evidence type="ECO:0000259" key="11">
    <source>
        <dbReference type="Pfam" id="PF12607"/>
    </source>
</evidence>
<dbReference type="Gene3D" id="3.30.70.100">
    <property type="match status" value="1"/>
</dbReference>
<evidence type="ECO:0000256" key="3">
    <source>
        <dbReference type="ARBA" id="ARBA00022475"/>
    </source>
</evidence>
<dbReference type="GO" id="GO:0008381">
    <property type="term" value="F:mechanosensitive monoatomic ion channel activity"/>
    <property type="evidence" value="ECO:0007669"/>
    <property type="project" value="UniProtKB-ARBA"/>
</dbReference>
<feature type="domain" description="Mechanosensitive ion channel MscS" evidence="10">
    <location>
        <begin position="621"/>
        <end position="687"/>
    </location>
</feature>
<evidence type="ECO:0000256" key="2">
    <source>
        <dbReference type="ARBA" id="ARBA00008017"/>
    </source>
</evidence>
<dbReference type="AlphaFoldDB" id="A0A7W6GH44"/>
<dbReference type="Pfam" id="PF00924">
    <property type="entry name" value="MS_channel_2nd"/>
    <property type="match status" value="1"/>
</dbReference>
<feature type="signal peptide" evidence="9">
    <location>
        <begin position="1"/>
        <end position="29"/>
    </location>
</feature>
<keyword evidence="4 8" id="KW-0812">Transmembrane</keyword>
<organism evidence="12 13">
    <name type="scientific">Hansschlegelia beijingensis</name>
    <dbReference type="NCBI Taxonomy" id="1133344"/>
    <lineage>
        <taxon>Bacteria</taxon>
        <taxon>Pseudomonadati</taxon>
        <taxon>Pseudomonadota</taxon>
        <taxon>Alphaproteobacteria</taxon>
        <taxon>Hyphomicrobiales</taxon>
        <taxon>Methylopilaceae</taxon>
        <taxon>Hansschlegelia</taxon>
    </lineage>
</organism>
<feature type="transmembrane region" description="Helical" evidence="8">
    <location>
        <begin position="604"/>
        <end position="632"/>
    </location>
</feature>
<feature type="transmembrane region" description="Helical" evidence="8">
    <location>
        <begin position="249"/>
        <end position="271"/>
    </location>
</feature>
<evidence type="ECO:0000256" key="7">
    <source>
        <dbReference type="SAM" id="MobiDB-lite"/>
    </source>
</evidence>
<sequence length="817" mass="86752">MTSKFPRVSALCFVAALLASLAAGGLAGAQTTGTGPIDAARADLDRIEARLADPNVRDEDLAGLRSRIDPLTVAVEAAIAELTTQRDAADQRLAQIGPKPAEGSPPESADVTRERDAQTAARQKLDDAIKRGRLLQVEAAQVGDQITQRRRNQLAQRLFERSNSLLDPGLWAAVVTAAPRDISRIQDLASDWKSAISRNADATSVGLMAVATLAAWLLLFPGRMWIGALAERLVVRQSPKTRLRSSATAVFRLVATTLAPLLAALCLYVGLKSAGWMTVKIEPLMRSLIWVAGLLGFAQGMIRAVLAPGRPSWRLAKLSEPAVSQIKNQPLWCMLVFVLGRFVDRFNEAIVASLPVTIATNGVFAVLVAGAFAIALRRMRSARLIEKGAAEAVDAPDHPLLSLTRLVAWLAIAVVIGAVILGYVALGQFLANQIVWATAVISLCWLLLIFVNDLLTTALSSHTGFGRSTAAAVGVRPESLEQVGVVLSGVARVALICFAAVFVLAPWGVESTDVFGWLRYATTGVQLGGITISLTGLLGALLLVALGYALTRTVQRWLDRDLLPKSRMDEGLKASVSTGVGYLGGLVVIVAAFGYLGFSLDKLAIVAGALSVGIGFGLQAIISNFVSGLILLAERPIKAGDWVVIGSDQGNVRRISVRSTEIELFDRSTLIVPNSEFITKSVKNVTHGNPLGRVQIDLAVSSAIDPDLVRRVALETVKAHPAVIDFPEPLFQFITLGKAENAFSLFCNVSSPRTAGSVKSDLNFALVKAFSAQGIALGGPPDRTMVDAVTRVAEALREARPAPTQIAPDMGDAATRG</sequence>
<feature type="region of interest" description="Disordered" evidence="7">
    <location>
        <begin position="96"/>
        <end position="123"/>
    </location>
</feature>
<dbReference type="GO" id="GO:0005886">
    <property type="term" value="C:plasma membrane"/>
    <property type="evidence" value="ECO:0007669"/>
    <property type="project" value="UniProtKB-SubCell"/>
</dbReference>
<evidence type="ECO:0000256" key="5">
    <source>
        <dbReference type="ARBA" id="ARBA00022989"/>
    </source>
</evidence>
<dbReference type="SUPFAM" id="SSF82861">
    <property type="entry name" value="Mechanosensitive channel protein MscS (YggB), transmembrane region"/>
    <property type="match status" value="1"/>
</dbReference>
<dbReference type="EMBL" id="JACIDR010000008">
    <property type="protein sequence ID" value="MBB3974778.1"/>
    <property type="molecule type" value="Genomic_DNA"/>
</dbReference>
<comment type="subcellular location">
    <subcellularLocation>
        <location evidence="1">Cell membrane</location>
        <topology evidence="1">Multi-pass membrane protein</topology>
    </subcellularLocation>
</comment>
<feature type="transmembrane region" description="Helical" evidence="8">
    <location>
        <begin position="433"/>
        <end position="451"/>
    </location>
</feature>
<keyword evidence="5 8" id="KW-1133">Transmembrane helix</keyword>
<dbReference type="InterPro" id="IPR006685">
    <property type="entry name" value="MscS_channel_2nd"/>
</dbReference>
<dbReference type="SUPFAM" id="SSF50182">
    <property type="entry name" value="Sm-like ribonucleoproteins"/>
    <property type="match status" value="1"/>
</dbReference>
<gene>
    <name evidence="12" type="ORF">GGR24_003467</name>
</gene>
<feature type="transmembrane region" description="Helical" evidence="8">
    <location>
        <begin position="349"/>
        <end position="376"/>
    </location>
</feature>
<proteinExistence type="inferred from homology"/>
<dbReference type="InterPro" id="IPR011066">
    <property type="entry name" value="MscS_channel_C_sf"/>
</dbReference>